<feature type="compositionally biased region" description="Low complexity" evidence="1">
    <location>
        <begin position="239"/>
        <end position="253"/>
    </location>
</feature>
<gene>
    <name evidence="3" type="primary">Cnig_chr_I.g3714</name>
    <name evidence="3" type="ORF">B9Z55_003714</name>
</gene>
<evidence type="ECO:0000256" key="1">
    <source>
        <dbReference type="SAM" id="MobiDB-lite"/>
    </source>
</evidence>
<reference evidence="4" key="1">
    <citation type="submission" date="2017-10" db="EMBL/GenBank/DDBJ databases">
        <title>Rapid genome shrinkage in a self-fertile nematode reveals novel sperm competition proteins.</title>
        <authorList>
            <person name="Yin D."/>
            <person name="Schwarz E.M."/>
            <person name="Thomas C.G."/>
            <person name="Felde R.L."/>
            <person name="Korf I.F."/>
            <person name="Cutter A.D."/>
            <person name="Schartner C.M."/>
            <person name="Ralston E.J."/>
            <person name="Meyer B.J."/>
            <person name="Haag E.S."/>
        </authorList>
    </citation>
    <scope>NUCLEOTIDE SEQUENCE [LARGE SCALE GENOMIC DNA]</scope>
    <source>
        <strain evidence="4">JU1422</strain>
    </source>
</reference>
<dbReference type="EMBL" id="PDUG01000001">
    <property type="protein sequence ID" value="PIC54476.1"/>
    <property type="molecule type" value="Genomic_DNA"/>
</dbReference>
<evidence type="ECO:0000313" key="4">
    <source>
        <dbReference type="Proteomes" id="UP000230233"/>
    </source>
</evidence>
<keyword evidence="2" id="KW-1133">Transmembrane helix</keyword>
<accession>A0A2G5VSC2</accession>
<protein>
    <submittedName>
        <fullName evidence="3">Uncharacterized protein</fullName>
    </submittedName>
</protein>
<evidence type="ECO:0000256" key="2">
    <source>
        <dbReference type="SAM" id="Phobius"/>
    </source>
</evidence>
<feature type="region of interest" description="Disordered" evidence="1">
    <location>
        <begin position="210"/>
        <end position="253"/>
    </location>
</feature>
<dbReference type="Proteomes" id="UP000230233">
    <property type="component" value="Chromosome I"/>
</dbReference>
<sequence>MNPLKLDEFWWDNMAKSLQPEMLKHPKFPIKKLADIRDHLFWQCEVYYQERPWYEWGINKISGLFYCKWPLHIIWTVCIKAKFSASSCEWALREALEEFCNNYPAFFHCDLIPTKPPPRTTTVSTTTSTTTPSTTTKQASTEDRLANMIMYATIGGSIFLLLICIILYIFYRQVQADRRAREMREARMWGKDWMDGVGEGLEEGFKEGVKGWTSSATSGTTGGTTGTKKDKKKKKKKTTGGTTSKTETTGTWL</sequence>
<keyword evidence="4" id="KW-1185">Reference proteome</keyword>
<dbReference type="AlphaFoldDB" id="A0A2G5VSC2"/>
<name>A0A2G5VSC2_9PELO</name>
<organism evidence="3 4">
    <name type="scientific">Caenorhabditis nigoni</name>
    <dbReference type="NCBI Taxonomy" id="1611254"/>
    <lineage>
        <taxon>Eukaryota</taxon>
        <taxon>Metazoa</taxon>
        <taxon>Ecdysozoa</taxon>
        <taxon>Nematoda</taxon>
        <taxon>Chromadorea</taxon>
        <taxon>Rhabditida</taxon>
        <taxon>Rhabditina</taxon>
        <taxon>Rhabditomorpha</taxon>
        <taxon>Rhabditoidea</taxon>
        <taxon>Rhabditidae</taxon>
        <taxon>Peloderinae</taxon>
        <taxon>Caenorhabditis</taxon>
    </lineage>
</organism>
<comment type="caution">
    <text evidence="3">The sequence shown here is derived from an EMBL/GenBank/DDBJ whole genome shotgun (WGS) entry which is preliminary data.</text>
</comment>
<feature type="compositionally biased region" description="Low complexity" evidence="1">
    <location>
        <begin position="210"/>
        <end position="219"/>
    </location>
</feature>
<keyword evidence="2" id="KW-0812">Transmembrane</keyword>
<feature type="compositionally biased region" description="Basic residues" evidence="1">
    <location>
        <begin position="229"/>
        <end position="238"/>
    </location>
</feature>
<feature type="compositionally biased region" description="Low complexity" evidence="1">
    <location>
        <begin position="120"/>
        <end position="136"/>
    </location>
</feature>
<feature type="transmembrane region" description="Helical" evidence="2">
    <location>
        <begin position="148"/>
        <end position="171"/>
    </location>
</feature>
<feature type="region of interest" description="Disordered" evidence="1">
    <location>
        <begin position="118"/>
        <end position="139"/>
    </location>
</feature>
<keyword evidence="2" id="KW-0472">Membrane</keyword>
<evidence type="ECO:0000313" key="3">
    <source>
        <dbReference type="EMBL" id="PIC54476.1"/>
    </source>
</evidence>
<proteinExistence type="predicted"/>